<keyword evidence="6" id="KW-0547">Nucleotide-binding</keyword>
<evidence type="ECO:0000256" key="6">
    <source>
        <dbReference type="ARBA" id="ARBA00022741"/>
    </source>
</evidence>
<evidence type="ECO:0000256" key="4">
    <source>
        <dbReference type="ARBA" id="ARBA00022556"/>
    </source>
</evidence>
<keyword evidence="11" id="KW-1185">Reference proteome</keyword>
<keyword evidence="7" id="KW-0418">Kinase</keyword>
<dbReference type="EC" id="2.7.1.130" evidence="2"/>
<evidence type="ECO:0000256" key="3">
    <source>
        <dbReference type="ARBA" id="ARBA00022516"/>
    </source>
</evidence>
<evidence type="ECO:0000313" key="11">
    <source>
        <dbReference type="Proteomes" id="UP001165121"/>
    </source>
</evidence>
<evidence type="ECO:0000256" key="5">
    <source>
        <dbReference type="ARBA" id="ARBA00022679"/>
    </source>
</evidence>
<gene>
    <name evidence="10" type="ORF">Pfra01_001449700</name>
</gene>
<evidence type="ECO:0000256" key="9">
    <source>
        <dbReference type="ARBA" id="ARBA00023098"/>
    </source>
</evidence>
<organism evidence="10 11">
    <name type="scientific">Phytophthora fragariaefolia</name>
    <dbReference type="NCBI Taxonomy" id="1490495"/>
    <lineage>
        <taxon>Eukaryota</taxon>
        <taxon>Sar</taxon>
        <taxon>Stramenopiles</taxon>
        <taxon>Oomycota</taxon>
        <taxon>Peronosporomycetes</taxon>
        <taxon>Peronosporales</taxon>
        <taxon>Peronosporaceae</taxon>
        <taxon>Phytophthora</taxon>
    </lineage>
</organism>
<dbReference type="GO" id="GO:0009245">
    <property type="term" value="P:lipid A biosynthetic process"/>
    <property type="evidence" value="ECO:0007669"/>
    <property type="project" value="UniProtKB-KW"/>
</dbReference>
<dbReference type="PANTHER" id="PTHR42724">
    <property type="entry name" value="TETRAACYLDISACCHARIDE 4'-KINASE"/>
    <property type="match status" value="1"/>
</dbReference>
<comment type="pathway">
    <text evidence="1">Glycolipid biosynthesis; lipid IV(A) biosynthesis; lipid IV(A) from (3R)-3-hydroxytetradecanoyl-[acyl-carrier-protein] and UDP-N-acetyl-alpha-D-glucosamine: step 6/6.</text>
</comment>
<protein>
    <recommendedName>
        <fullName evidence="2">tetraacyldisaccharide 4'-kinase</fullName>
        <ecNumber evidence="2">2.7.1.130</ecNumber>
    </recommendedName>
</protein>
<evidence type="ECO:0000313" key="10">
    <source>
        <dbReference type="EMBL" id="GMF43185.1"/>
    </source>
</evidence>
<proteinExistence type="inferred from homology"/>
<dbReference type="PANTHER" id="PTHR42724:SF1">
    <property type="entry name" value="TETRAACYLDISACCHARIDE 4'-KINASE, MITOCHONDRIAL-RELATED"/>
    <property type="match status" value="1"/>
</dbReference>
<keyword evidence="5" id="KW-0808">Transferase</keyword>
<dbReference type="HAMAP" id="MF_00409">
    <property type="entry name" value="LpxK"/>
    <property type="match status" value="1"/>
</dbReference>
<evidence type="ECO:0000256" key="7">
    <source>
        <dbReference type="ARBA" id="ARBA00022777"/>
    </source>
</evidence>
<dbReference type="GO" id="GO:0005524">
    <property type="term" value="F:ATP binding"/>
    <property type="evidence" value="ECO:0007669"/>
    <property type="project" value="UniProtKB-KW"/>
</dbReference>
<accession>A0A9W7CY67</accession>
<dbReference type="Proteomes" id="UP001165121">
    <property type="component" value="Unassembled WGS sequence"/>
</dbReference>
<dbReference type="Pfam" id="PF02606">
    <property type="entry name" value="LpxK"/>
    <property type="match status" value="1"/>
</dbReference>
<dbReference type="EMBL" id="BSXT01001517">
    <property type="protein sequence ID" value="GMF43185.1"/>
    <property type="molecule type" value="Genomic_DNA"/>
</dbReference>
<evidence type="ECO:0000256" key="1">
    <source>
        <dbReference type="ARBA" id="ARBA00004870"/>
    </source>
</evidence>
<dbReference type="AlphaFoldDB" id="A0A9W7CY67"/>
<evidence type="ECO:0000256" key="8">
    <source>
        <dbReference type="ARBA" id="ARBA00022840"/>
    </source>
</evidence>
<name>A0A9W7CY67_9STRA</name>
<dbReference type="GO" id="GO:0009029">
    <property type="term" value="F:lipid-A 4'-kinase activity"/>
    <property type="evidence" value="ECO:0007669"/>
    <property type="project" value="UniProtKB-EC"/>
</dbReference>
<keyword evidence="4" id="KW-0441">Lipid A biosynthesis</keyword>
<sequence length="386" mass="42653">MWLWRHWYRRWHGRVVAALRSSTWPVEALADRPQPALSRVYRWAVERKRRWELSHTQRIAPPRVPVLSVGNVTFGATGKTPFVQFLVDYALRTAGAGRGPLLLTRGYGDDEWRLLAAQFPACRVALGGDRVVAGAAVVEQLGGDAAPLSCIVLDDGLQQWRLVKDLEIVMVDALHPLGNGLLLPCGSLREPPREALARANVVVVHHADMLREDEAQALVRSLRALVDPQRKPIVATSRMKAVGMVPATKLLSGDKGEGRKGSTAPLNGCAVLVVCGVGNPESVKLVVEKLARWTRMEVKAFPDHHAFTEGDAWDVVNWVRELQTGGYNVVVATTEKDFARSPVFMENLAGMVDLRVLQCKLELMQNGDQVKHCIDLCLGRANELEI</sequence>
<keyword evidence="8" id="KW-0067">ATP-binding</keyword>
<keyword evidence="9" id="KW-0443">Lipid metabolism</keyword>
<dbReference type="InterPro" id="IPR003758">
    <property type="entry name" value="LpxK"/>
</dbReference>
<dbReference type="OrthoDB" id="10266567at2759"/>
<reference evidence="10" key="1">
    <citation type="submission" date="2023-04" db="EMBL/GenBank/DDBJ databases">
        <title>Phytophthora fragariaefolia NBRC 109709.</title>
        <authorList>
            <person name="Ichikawa N."/>
            <person name="Sato H."/>
            <person name="Tonouchi N."/>
        </authorList>
    </citation>
    <scope>NUCLEOTIDE SEQUENCE</scope>
    <source>
        <strain evidence="10">NBRC 109709</strain>
    </source>
</reference>
<dbReference type="GO" id="GO:0016020">
    <property type="term" value="C:membrane"/>
    <property type="evidence" value="ECO:0007669"/>
    <property type="project" value="GOC"/>
</dbReference>
<keyword evidence="3" id="KW-0444">Lipid biosynthesis</keyword>
<comment type="caution">
    <text evidence="10">The sequence shown here is derived from an EMBL/GenBank/DDBJ whole genome shotgun (WGS) entry which is preliminary data.</text>
</comment>
<evidence type="ECO:0000256" key="2">
    <source>
        <dbReference type="ARBA" id="ARBA00012071"/>
    </source>
</evidence>